<dbReference type="NCBIfam" id="TIGR00104">
    <property type="entry name" value="tRNA_TsaA"/>
    <property type="match status" value="1"/>
</dbReference>
<dbReference type="GO" id="GO:0089715">
    <property type="term" value="F:tRNA (L-threonylcarbamoyladenosine(37)-C2) methyltransferase activity"/>
    <property type="evidence" value="ECO:0007669"/>
    <property type="project" value="TreeGrafter"/>
</dbReference>
<dbReference type="PATRIC" id="fig|1454003.3.peg.79"/>
<comment type="similarity">
    <text evidence="2">Belongs to the tRNA methyltransferase O family.</text>
</comment>
<dbReference type="PANTHER" id="PTHR12818">
    <property type="entry name" value="TRNA (ADENINE(37)-N6)-METHYLTRANSFERASE"/>
    <property type="match status" value="1"/>
</dbReference>
<evidence type="ECO:0000313" key="4">
    <source>
        <dbReference type="EMBL" id="EXI83338.1"/>
    </source>
</evidence>
<dbReference type="InterPro" id="IPR036413">
    <property type="entry name" value="YaeB-like_sf"/>
</dbReference>
<dbReference type="Gene3D" id="3.30.2310.10">
    <property type="entry name" value="YaeB-like"/>
    <property type="match status" value="1"/>
</dbReference>
<dbReference type="Gene3D" id="2.40.30.70">
    <property type="entry name" value="YaeB-like"/>
    <property type="match status" value="1"/>
</dbReference>
<proteinExistence type="inferred from homology"/>
<dbReference type="PROSITE" id="PS51668">
    <property type="entry name" value="TSAA_2"/>
    <property type="match status" value="1"/>
</dbReference>
<dbReference type="Pfam" id="PF18389">
    <property type="entry name" value="TrmO_C"/>
    <property type="match status" value="1"/>
</dbReference>
<dbReference type="SUPFAM" id="SSF118196">
    <property type="entry name" value="YaeB-like"/>
    <property type="match status" value="1"/>
</dbReference>
<dbReference type="InterPro" id="IPR036414">
    <property type="entry name" value="YaeB_N_sf"/>
</dbReference>
<organism evidence="4 5">
    <name type="scientific">Candidatus Accumulibacter appositus</name>
    <dbReference type="NCBI Taxonomy" id="1454003"/>
    <lineage>
        <taxon>Bacteria</taxon>
        <taxon>Pseudomonadati</taxon>
        <taxon>Pseudomonadota</taxon>
        <taxon>Betaproteobacteria</taxon>
        <taxon>Candidatus Accumulibacter</taxon>
    </lineage>
</organism>
<name>A0A011NKN7_9PROT</name>
<dbReference type="InterPro" id="IPR023370">
    <property type="entry name" value="TrmO-like_N"/>
</dbReference>
<dbReference type="EC" id="2.1.1.-" evidence="4"/>
<feature type="domain" description="TsaA-like" evidence="3">
    <location>
        <begin position="11"/>
        <end position="150"/>
    </location>
</feature>
<dbReference type="GO" id="GO:0032259">
    <property type="term" value="P:methylation"/>
    <property type="evidence" value="ECO:0007669"/>
    <property type="project" value="UniProtKB-KW"/>
</dbReference>
<evidence type="ECO:0000256" key="1">
    <source>
        <dbReference type="ARBA" id="ARBA00022691"/>
    </source>
</evidence>
<accession>A0A011NKN7</accession>
<keyword evidence="4" id="KW-0808">Transferase</keyword>
<dbReference type="PROSITE" id="PS01318">
    <property type="entry name" value="TSAA_1"/>
    <property type="match status" value="1"/>
</dbReference>
<dbReference type="InterPro" id="IPR040372">
    <property type="entry name" value="YaeB-like"/>
</dbReference>
<evidence type="ECO:0000256" key="2">
    <source>
        <dbReference type="ARBA" id="ARBA00033753"/>
    </source>
</evidence>
<dbReference type="Pfam" id="PF01980">
    <property type="entry name" value="TrmO_N"/>
    <property type="match status" value="1"/>
</dbReference>
<gene>
    <name evidence="4" type="primary">tsaA_1</name>
    <name evidence="4" type="ORF">AW10_00074</name>
</gene>
<comment type="caution">
    <text evidence="4">The sequence shown here is derived from an EMBL/GenBank/DDBJ whole genome shotgun (WGS) entry which is preliminary data.</text>
</comment>
<sequence>MRSRALPEFRFSPIGFLATPFRDRFGIPRQAQLAPHARGQLRLLRPYDRAEAVRGLEAFSHVWLSFVFHRSTGQWSPTVRPPRLGGNARVGVFASRSPFRPNPLGLSLVELLAVDTRDGVLLTFGGVDLLDGTPVLDIKPYIPFAESQAAARAGFVAGPPPQLAVEFSAQAAAQVAAHERRWPDLVPLLYEVLAQDPRPAYAEDPLRQYGFRLYDLEIKWRCTASQAIVEAVLAASDDGPAS</sequence>
<evidence type="ECO:0000259" key="3">
    <source>
        <dbReference type="PROSITE" id="PS51668"/>
    </source>
</evidence>
<protein>
    <submittedName>
        <fullName evidence="4">Putative tRNA (Adenine(37)-N6)-methyltransferase</fullName>
        <ecNumber evidence="4">2.1.1.-</ecNumber>
    </submittedName>
</protein>
<keyword evidence="1" id="KW-0949">S-adenosyl-L-methionine</keyword>
<dbReference type="CDD" id="cd09281">
    <property type="entry name" value="UPF0066"/>
    <property type="match status" value="1"/>
</dbReference>
<dbReference type="AlphaFoldDB" id="A0A011NKN7"/>
<dbReference type="InterPro" id="IPR023368">
    <property type="entry name" value="UPF0066_cons_site"/>
</dbReference>
<dbReference type="Proteomes" id="UP000021816">
    <property type="component" value="Unassembled WGS sequence"/>
</dbReference>
<reference evidence="4 5" key="1">
    <citation type="submission" date="2014-02" db="EMBL/GenBank/DDBJ databases">
        <title>Expanding our view of genomic diversity in Candidatus Accumulibacter clades.</title>
        <authorList>
            <person name="Skennerton C.T."/>
            <person name="Barr J.J."/>
            <person name="Slater F.R."/>
            <person name="Bond P.L."/>
            <person name="Tyson G.W."/>
        </authorList>
    </citation>
    <scope>NUCLEOTIDE SEQUENCE [LARGE SCALE GENOMIC DNA]</scope>
    <source>
        <strain evidence="5">BA-92</strain>
    </source>
</reference>
<dbReference type="InterPro" id="IPR041369">
    <property type="entry name" value="TrmO_C"/>
</dbReference>
<evidence type="ECO:0000313" key="5">
    <source>
        <dbReference type="Proteomes" id="UP000021816"/>
    </source>
</evidence>
<dbReference type="EMBL" id="JEMX01000002">
    <property type="protein sequence ID" value="EXI83338.1"/>
    <property type="molecule type" value="Genomic_DNA"/>
</dbReference>
<keyword evidence="4" id="KW-0489">Methyltransferase</keyword>
<dbReference type="STRING" id="1454003.AW10_00074"/>
<dbReference type="PANTHER" id="PTHR12818:SF0">
    <property type="entry name" value="TRNA (ADENINE(37)-N6)-METHYLTRANSFERASE"/>
    <property type="match status" value="1"/>
</dbReference>